<evidence type="ECO:0000313" key="2">
    <source>
        <dbReference type="EMBL" id="RFC82670.1"/>
    </source>
</evidence>
<dbReference type="RefSeq" id="WP_107009223.1">
    <property type="nucleotide sequence ID" value="NZ_JBHRSF010000102.1"/>
</dbReference>
<reference evidence="1" key="1">
    <citation type="journal article" date="2014" name="Int. J. Syst. Evol. Microbiol.">
        <title>Complete genome of a new Firmicutes species belonging to the dominant human colonic microbiota ('Ruminococcus bicirculans') reveals two chromosomes and a selective capacity to utilize plant glucans.</title>
        <authorList>
            <consortium name="NISC Comparative Sequencing Program"/>
            <person name="Wegmann U."/>
            <person name="Louis P."/>
            <person name="Goesmann A."/>
            <person name="Henrissat B."/>
            <person name="Duncan S.H."/>
            <person name="Flint H.J."/>
        </authorList>
    </citation>
    <scope>NUCLEOTIDE SEQUENCE</scope>
    <source>
        <strain evidence="1">KCTC 62575</strain>
    </source>
</reference>
<name>A0A371YMJ3_9GAMM</name>
<comment type="caution">
    <text evidence="2">The sequence shown here is derived from an EMBL/GenBank/DDBJ whole genome shotgun (WGS) entry which is preliminary data.</text>
</comment>
<evidence type="ECO:0000313" key="1">
    <source>
        <dbReference type="EMBL" id="MFC2996990.1"/>
    </source>
</evidence>
<gene>
    <name evidence="1" type="ORF">ACFODO_17390</name>
    <name evidence="2" type="ORF">C9E89_015415</name>
</gene>
<dbReference type="AlphaFoldDB" id="A0A371YMJ3"/>
<dbReference type="Proteomes" id="UP001595455">
    <property type="component" value="Unassembled WGS sequence"/>
</dbReference>
<reference evidence="4" key="3">
    <citation type="journal article" date="2019" name="Int. J. Syst. Evol. Microbiol.">
        <title>The Global Catalogue of Microorganisms (GCM) 10K type strain sequencing project: providing services to taxonomists for standard genome sequencing and annotation.</title>
        <authorList>
            <consortium name="The Broad Institute Genomics Platform"/>
            <consortium name="The Broad Institute Genome Sequencing Center for Infectious Disease"/>
            <person name="Wu L."/>
            <person name="Ma J."/>
        </authorList>
    </citation>
    <scope>NUCLEOTIDE SEQUENCE [LARGE SCALE GENOMIC DNA]</scope>
    <source>
        <strain evidence="4">KCTC 62575</strain>
    </source>
</reference>
<reference evidence="2 3" key="2">
    <citation type="submission" date="2018-08" db="EMBL/GenBank/DDBJ databases">
        <title>The draft genome of Acinetobacter sichuanensis strain WCHAc060041.</title>
        <authorList>
            <person name="Qin J."/>
            <person name="Feng Y."/>
            <person name="Zong Z."/>
        </authorList>
    </citation>
    <scope>NUCLEOTIDE SEQUENCE [LARGE SCALE GENOMIC DNA]</scope>
    <source>
        <strain evidence="2 3">WCHAc060041</strain>
    </source>
</reference>
<proteinExistence type="predicted"/>
<reference evidence="1" key="4">
    <citation type="submission" date="2024-09" db="EMBL/GenBank/DDBJ databases">
        <authorList>
            <person name="Sun Q."/>
            <person name="Mori K."/>
        </authorList>
    </citation>
    <scope>NUCLEOTIDE SEQUENCE</scope>
    <source>
        <strain evidence="1">KCTC 62575</strain>
    </source>
</reference>
<dbReference type="EMBL" id="PYIX02000029">
    <property type="protein sequence ID" value="RFC82670.1"/>
    <property type="molecule type" value="Genomic_DNA"/>
</dbReference>
<dbReference type="OrthoDB" id="9955154at2"/>
<accession>A0A371YMJ3</accession>
<evidence type="ECO:0000313" key="3">
    <source>
        <dbReference type="Proteomes" id="UP000240957"/>
    </source>
</evidence>
<protein>
    <submittedName>
        <fullName evidence="2">Uncharacterized protein</fullName>
    </submittedName>
</protein>
<sequence length="91" mass="10653">MIRQHILKFLNEIESDESLEAFHVFLIGLKNAHHTSKDELYDILMDILQKEGHEDDFIYNQIADTLDYFVGWHSPLKESDSTSVFVQQLNS</sequence>
<evidence type="ECO:0000313" key="4">
    <source>
        <dbReference type="Proteomes" id="UP001595455"/>
    </source>
</evidence>
<organism evidence="2 3">
    <name type="scientific">Acinetobacter sichuanensis</name>
    <dbReference type="NCBI Taxonomy" id="2136183"/>
    <lineage>
        <taxon>Bacteria</taxon>
        <taxon>Pseudomonadati</taxon>
        <taxon>Pseudomonadota</taxon>
        <taxon>Gammaproteobacteria</taxon>
        <taxon>Moraxellales</taxon>
        <taxon>Moraxellaceae</taxon>
        <taxon>Acinetobacter</taxon>
    </lineage>
</organism>
<keyword evidence="4" id="KW-1185">Reference proteome</keyword>
<dbReference type="Proteomes" id="UP000240957">
    <property type="component" value="Unassembled WGS sequence"/>
</dbReference>
<dbReference type="EMBL" id="JBHRSF010000102">
    <property type="protein sequence ID" value="MFC2996990.1"/>
    <property type="molecule type" value="Genomic_DNA"/>
</dbReference>